<dbReference type="AlphaFoldDB" id="A0A3A4NH39"/>
<comment type="caution">
    <text evidence="1">The sequence shown here is derived from an EMBL/GenBank/DDBJ whole genome shotgun (WGS) entry which is preliminary data.</text>
</comment>
<reference evidence="1 2" key="1">
    <citation type="journal article" date="2017" name="ISME J.">
        <title>Energy and carbon metabolisms in a deep terrestrial subsurface fluid microbial community.</title>
        <authorList>
            <person name="Momper L."/>
            <person name="Jungbluth S.P."/>
            <person name="Lee M.D."/>
            <person name="Amend J.P."/>
        </authorList>
    </citation>
    <scope>NUCLEOTIDE SEQUENCE [LARGE SCALE GENOMIC DNA]</scope>
    <source>
        <strain evidence="1">SURF_5</strain>
    </source>
</reference>
<dbReference type="EMBL" id="QZKU01000107">
    <property type="protein sequence ID" value="RJP17965.1"/>
    <property type="molecule type" value="Genomic_DNA"/>
</dbReference>
<protein>
    <submittedName>
        <fullName evidence="1">Uncharacterized protein</fullName>
    </submittedName>
</protein>
<gene>
    <name evidence="1" type="ORF">C4520_15270</name>
</gene>
<name>A0A3A4NH39_ABYX5</name>
<evidence type="ECO:0000313" key="1">
    <source>
        <dbReference type="EMBL" id="RJP17965.1"/>
    </source>
</evidence>
<evidence type="ECO:0000313" key="2">
    <source>
        <dbReference type="Proteomes" id="UP000265882"/>
    </source>
</evidence>
<sequence length="119" mass="13450">MPAYFNAEKLLSPELLSAVLQCIPEHGRSGAVLYFGEDYYAKRNGQVIALFRIYQDDPHFGSVSEIHEALSEQFGLTCRQICRILQGNREAGAKRKLMRRRPAILRVNKPATPKELSST</sequence>
<organism evidence="1 2">
    <name type="scientific">Abyssobacteria bacterium (strain SURF_5)</name>
    <dbReference type="NCBI Taxonomy" id="2093360"/>
    <lineage>
        <taxon>Bacteria</taxon>
        <taxon>Pseudomonadati</taxon>
        <taxon>Candidatus Hydrogenedentota</taxon>
        <taxon>Candidatus Abyssobacteria</taxon>
    </lineage>
</organism>
<dbReference type="Proteomes" id="UP000265882">
    <property type="component" value="Unassembled WGS sequence"/>
</dbReference>
<proteinExistence type="predicted"/>
<accession>A0A3A4NH39</accession>